<evidence type="ECO:0000313" key="3">
    <source>
        <dbReference type="Proteomes" id="UP001628091"/>
    </source>
</evidence>
<comment type="caution">
    <text evidence="2">The sequence shown here is derived from an EMBL/GenBank/DDBJ whole genome shotgun (WGS) entry which is preliminary data.</text>
</comment>
<dbReference type="EMBL" id="BAAFZP010000001">
    <property type="protein sequence ID" value="GAB1581643.1"/>
    <property type="molecule type" value="Genomic_DNA"/>
</dbReference>
<evidence type="ECO:0000313" key="2">
    <source>
        <dbReference type="EMBL" id="GAB1581643.1"/>
    </source>
</evidence>
<name>A0ABQ0GYA3_9HYPH</name>
<dbReference type="PIRSF" id="PIRSF034077">
    <property type="entry name" value="UCP034077"/>
    <property type="match status" value="1"/>
</dbReference>
<accession>A0ABQ0GYA3</accession>
<evidence type="ECO:0000256" key="1">
    <source>
        <dbReference type="SAM" id="SignalP"/>
    </source>
</evidence>
<keyword evidence="1" id="KW-0732">Signal</keyword>
<reference evidence="2 3" key="1">
    <citation type="submission" date="2024-10" db="EMBL/GenBank/DDBJ databases">
        <title>Isolation, draft genome sequencing and identification of Phyllobacterium sp. NSA23, isolated from leaf soil.</title>
        <authorList>
            <person name="Akita H."/>
        </authorList>
    </citation>
    <scope>NUCLEOTIDE SEQUENCE [LARGE SCALE GENOMIC DNA]</scope>
    <source>
        <strain evidence="2 3">NSA23</strain>
    </source>
</reference>
<feature type="signal peptide" evidence="1">
    <location>
        <begin position="1"/>
        <end position="22"/>
    </location>
</feature>
<evidence type="ECO:0008006" key="4">
    <source>
        <dbReference type="Google" id="ProtNLM"/>
    </source>
</evidence>
<feature type="chain" id="PRO_5045040324" description="TonB C-terminal domain-containing protein" evidence="1">
    <location>
        <begin position="23"/>
        <end position="135"/>
    </location>
</feature>
<organism evidence="2 3">
    <name type="scientific">Phyllobacterium phragmitis</name>
    <dbReference type="NCBI Taxonomy" id="2670329"/>
    <lineage>
        <taxon>Bacteria</taxon>
        <taxon>Pseudomonadati</taxon>
        <taxon>Pseudomonadota</taxon>
        <taxon>Alphaproteobacteria</taxon>
        <taxon>Hyphomicrobiales</taxon>
        <taxon>Phyllobacteriaceae</taxon>
        <taxon>Phyllobacterium</taxon>
    </lineage>
</organism>
<proteinExistence type="predicted"/>
<gene>
    <name evidence="2" type="ORF">PPNSA23_15860</name>
</gene>
<dbReference type="InterPro" id="IPR014587">
    <property type="entry name" value="UCP034077"/>
</dbReference>
<protein>
    <recommendedName>
        <fullName evidence="4">TonB C-terminal domain-containing protein</fullName>
    </recommendedName>
</protein>
<keyword evidence="3" id="KW-1185">Reference proteome</keyword>
<dbReference type="RefSeq" id="WP_407864437.1">
    <property type="nucleotide sequence ID" value="NZ_BAAFZP010000001.1"/>
</dbReference>
<dbReference type="Proteomes" id="UP001628091">
    <property type="component" value="Unassembled WGS sequence"/>
</dbReference>
<sequence length="135" mass="14099">MKSSCARILACLVILAPAPAAAEPLKTMDDVGKAIQSCWAAPAGTDESSVTLSFSFRRDGTLIGRPRTTAVNVKGDDQARKSFIDAAVAAVDRCMPLDFASPLASGIGGQVFTVKFASPEACPDGKCPKENDLRP</sequence>
<dbReference type="Gene3D" id="3.30.1150.10">
    <property type="match status" value="1"/>
</dbReference>